<evidence type="ECO:0000313" key="3">
    <source>
        <dbReference type="Proteomes" id="UP000199629"/>
    </source>
</evidence>
<dbReference type="InterPro" id="IPR019197">
    <property type="entry name" value="Biotin-prot_ligase_N"/>
</dbReference>
<sequence length="253" mass="26924">MSTSGALGRLFAAGGRALTGRGLTVRSPLPHGAPPPVALVYRGPATLPGCPEAVAALLKSSRWGFDVRYVGPDEDLPLSQQTLARAALYAQPGGGTLKHGYRHLKRHRDEIRQFVHNGGRYLGICLGGYLAGSTPGFALLPGDTDQYVGSSAATVDTEKNTVVQVSWRGRRRALFFQDGPYFWLRPDADADILASYPNGMIAALVAPFGAGRVGVVGPHPEATDDWYLDAGLRTTERLGVDLGCDLVDAVMKP</sequence>
<dbReference type="Pfam" id="PF09825">
    <property type="entry name" value="BPL_N"/>
    <property type="match status" value="1"/>
</dbReference>
<dbReference type="EMBL" id="FMCS01000001">
    <property type="protein sequence ID" value="SCE74760.1"/>
    <property type="molecule type" value="Genomic_DNA"/>
</dbReference>
<dbReference type="Gene3D" id="3.40.50.880">
    <property type="match status" value="1"/>
</dbReference>
<feature type="domain" description="Biotin-protein ligase N-terminal" evidence="1">
    <location>
        <begin position="39"/>
        <end position="137"/>
    </location>
</feature>
<gene>
    <name evidence="2" type="ORF">GA0070214_101981</name>
</gene>
<dbReference type="AlphaFoldDB" id="A0A1C4USV4"/>
<dbReference type="GO" id="GO:0016740">
    <property type="term" value="F:transferase activity"/>
    <property type="evidence" value="ECO:0007669"/>
    <property type="project" value="UniProtKB-KW"/>
</dbReference>
<keyword evidence="3" id="KW-1185">Reference proteome</keyword>
<evidence type="ECO:0000313" key="2">
    <source>
        <dbReference type="EMBL" id="SCE74760.1"/>
    </source>
</evidence>
<dbReference type="Proteomes" id="UP000199629">
    <property type="component" value="Unassembled WGS sequence"/>
</dbReference>
<protein>
    <submittedName>
        <fullName evidence="2">Uncharacterized conserved protein, conains N-terminal glutamine amidotransferase (GATase1)-like domain</fullName>
    </submittedName>
</protein>
<dbReference type="SUPFAM" id="SSF52317">
    <property type="entry name" value="Class I glutamine amidotransferase-like"/>
    <property type="match status" value="1"/>
</dbReference>
<dbReference type="RefSeq" id="WP_244167545.1">
    <property type="nucleotide sequence ID" value="NZ_FMCS01000001.1"/>
</dbReference>
<keyword evidence="2" id="KW-0808">Transferase</keyword>
<dbReference type="InterPro" id="IPR029062">
    <property type="entry name" value="Class_I_gatase-like"/>
</dbReference>
<proteinExistence type="predicted"/>
<evidence type="ECO:0000259" key="1">
    <source>
        <dbReference type="Pfam" id="PF09825"/>
    </source>
</evidence>
<keyword evidence="2" id="KW-0315">Glutamine amidotransferase</keyword>
<accession>A0A1C4USV4</accession>
<organism evidence="2 3">
    <name type="scientific">Micromonospora chaiyaphumensis</name>
    <dbReference type="NCBI Taxonomy" id="307119"/>
    <lineage>
        <taxon>Bacteria</taxon>
        <taxon>Bacillati</taxon>
        <taxon>Actinomycetota</taxon>
        <taxon>Actinomycetes</taxon>
        <taxon>Micromonosporales</taxon>
        <taxon>Micromonosporaceae</taxon>
        <taxon>Micromonospora</taxon>
    </lineage>
</organism>
<reference evidence="3" key="1">
    <citation type="submission" date="2016-06" db="EMBL/GenBank/DDBJ databases">
        <authorList>
            <person name="Varghese N."/>
            <person name="Submissions Spin"/>
        </authorList>
    </citation>
    <scope>NUCLEOTIDE SEQUENCE [LARGE SCALE GENOMIC DNA]</scope>
    <source>
        <strain evidence="3">DSM 45246</strain>
    </source>
</reference>
<name>A0A1C4USV4_9ACTN</name>